<keyword evidence="1" id="KW-1133">Transmembrane helix</keyword>
<dbReference type="EMBL" id="CABEEP010000001">
    <property type="protein sequence ID" value="VTQ71050.1"/>
    <property type="molecule type" value="Genomic_DNA"/>
</dbReference>
<dbReference type="EMBL" id="LESJ01000006">
    <property type="protein sequence ID" value="RBT67094.1"/>
    <property type="molecule type" value="Genomic_DNA"/>
</dbReference>
<dbReference type="AlphaFoldDB" id="A0A1V8XB99"/>
<proteinExistence type="predicted"/>
<evidence type="ECO:0000256" key="1">
    <source>
        <dbReference type="SAM" id="Phobius"/>
    </source>
</evidence>
<dbReference type="InterPro" id="IPR009214">
    <property type="entry name" value="DUF1129"/>
</dbReference>
<comment type="caution">
    <text evidence="3">The sequence shown here is derived from an EMBL/GenBank/DDBJ whole genome shotgun (WGS) entry which is preliminary data.</text>
</comment>
<dbReference type="Pfam" id="PF06570">
    <property type="entry name" value="DUF1129"/>
    <property type="match status" value="1"/>
</dbReference>
<feature type="transmembrane region" description="Helical" evidence="1">
    <location>
        <begin position="196"/>
        <end position="216"/>
    </location>
</feature>
<keyword evidence="1" id="KW-0472">Membrane</keyword>
<evidence type="ECO:0000313" key="2">
    <source>
        <dbReference type="EMBL" id="RBT67094.1"/>
    </source>
</evidence>
<reference evidence="3 5" key="2">
    <citation type="submission" date="2019-05" db="EMBL/GenBank/DDBJ databases">
        <authorList>
            <consortium name="Pathogen Informatics"/>
        </authorList>
    </citation>
    <scope>NUCLEOTIDE SEQUENCE [LARGE SCALE GENOMIC DNA]</scope>
    <source>
        <strain evidence="3 5">NCTC12204</strain>
    </source>
</reference>
<dbReference type="GeneID" id="56786291"/>
<keyword evidence="1" id="KW-0812">Transmembrane</keyword>
<evidence type="ECO:0000313" key="5">
    <source>
        <dbReference type="Proteomes" id="UP000352698"/>
    </source>
</evidence>
<dbReference type="RefSeq" id="WP_010720518.1">
    <property type="nucleotide sequence ID" value="NZ_CAACXU010000005.1"/>
</dbReference>
<dbReference type="Proteomes" id="UP000352698">
    <property type="component" value="Unassembled WGS sequence"/>
</dbReference>
<accession>A0A1V8XB99</accession>
<sequence>MESEQLREIVKENNQLEEKLTKRNQQYIFDLKKSLEAANLSEEEKVKALHDILPTLVSEQKGGKTARQLFGTVSERTEAIINKPVEAKVNSKPLLMWLDNTFLLLGLLSIMIAITGLFSRGTTPAYGITTLVFGSAVGGWVFYLMYKYIYQYEYPGADRSKKPGMGKTLLILTGTTLVWVVAFSATTLLPPVLNPLLDPVVIIIIGAAALALRYYMKKKYGIVGSLSVPRR</sequence>
<feature type="transmembrane region" description="Helical" evidence="1">
    <location>
        <begin position="169"/>
        <end position="190"/>
    </location>
</feature>
<name>A0A1V8XB99_ENTHR</name>
<gene>
    <name evidence="2" type="ORF">EB03_01858</name>
    <name evidence="3" type="ORF">NCTC12204_02716</name>
</gene>
<dbReference type="PIRSF" id="PIRSF033111">
    <property type="entry name" value="UCP033111"/>
    <property type="match status" value="1"/>
</dbReference>
<organism evidence="3 5">
    <name type="scientific">Enterococcus hirae</name>
    <dbReference type="NCBI Taxonomy" id="1354"/>
    <lineage>
        <taxon>Bacteria</taxon>
        <taxon>Bacillati</taxon>
        <taxon>Bacillota</taxon>
        <taxon>Bacilli</taxon>
        <taxon>Lactobacillales</taxon>
        <taxon>Enterococcaceae</taxon>
        <taxon>Enterococcus</taxon>
    </lineage>
</organism>
<evidence type="ECO:0000313" key="3">
    <source>
        <dbReference type="EMBL" id="VTQ71050.1"/>
    </source>
</evidence>
<evidence type="ECO:0000313" key="4">
    <source>
        <dbReference type="Proteomes" id="UP000253498"/>
    </source>
</evidence>
<dbReference type="Proteomes" id="UP000253498">
    <property type="component" value="Unassembled WGS sequence"/>
</dbReference>
<dbReference type="SUPFAM" id="SSF158560">
    <property type="entry name" value="BH3980-like"/>
    <property type="match status" value="1"/>
</dbReference>
<protein>
    <submittedName>
        <fullName evidence="3">Integral membrane protein</fullName>
    </submittedName>
</protein>
<feature type="transmembrane region" description="Helical" evidence="1">
    <location>
        <begin position="125"/>
        <end position="149"/>
    </location>
</feature>
<dbReference type="STRING" id="1354.A6P53_12810"/>
<reference evidence="2 4" key="1">
    <citation type="submission" date="2015-06" db="EMBL/GenBank/DDBJ databases">
        <title>The Genome Sequence of Enterococcus hirae 88EA1.</title>
        <authorList>
            <consortium name="The Broad Institute Genomics Platform"/>
            <consortium name="The Broad Institute Genome Sequencing Center for Infectious Disease"/>
            <person name="Earl A.M."/>
            <person name="Van Tyne D."/>
            <person name="Lebreton F."/>
            <person name="Saavedra J.T."/>
            <person name="Gilmore M.S."/>
            <person name="Manson McGuire A."/>
            <person name="Clock S."/>
            <person name="Crupain M."/>
            <person name="Rangan U."/>
            <person name="Young S."/>
            <person name="Abouelleil A."/>
            <person name="Cao P."/>
            <person name="Chapman S.B."/>
            <person name="Griggs A."/>
            <person name="Priest M."/>
            <person name="Shea T."/>
            <person name="Wortman J."/>
            <person name="Nusbaum C."/>
            <person name="Birren B."/>
        </authorList>
    </citation>
    <scope>NUCLEOTIDE SEQUENCE [LARGE SCALE GENOMIC DNA]</scope>
    <source>
        <strain evidence="2 4">88EA1</strain>
    </source>
</reference>
<feature type="transmembrane region" description="Helical" evidence="1">
    <location>
        <begin position="101"/>
        <end position="119"/>
    </location>
</feature>